<protein>
    <submittedName>
        <fullName evidence="5">Alanine acetyltransferase</fullName>
    </submittedName>
</protein>
<dbReference type="GO" id="GO:0008999">
    <property type="term" value="F:protein-N-terminal-alanine acetyltransferase activity"/>
    <property type="evidence" value="ECO:0007669"/>
    <property type="project" value="TreeGrafter"/>
</dbReference>
<evidence type="ECO:0000256" key="3">
    <source>
        <dbReference type="ARBA" id="ARBA00038502"/>
    </source>
</evidence>
<dbReference type="SUPFAM" id="SSF55729">
    <property type="entry name" value="Acyl-CoA N-acyltransferases (Nat)"/>
    <property type="match status" value="1"/>
</dbReference>
<dbReference type="GeneID" id="68842435"/>
<accession>A0A1D9LIQ3</accession>
<dbReference type="RefSeq" id="WP_070980367.1">
    <property type="nucleotide sequence ID" value="NZ_CP017707.1"/>
</dbReference>
<dbReference type="InterPro" id="IPR000182">
    <property type="entry name" value="GNAT_dom"/>
</dbReference>
<proteinExistence type="inferred from homology"/>
<evidence type="ECO:0000256" key="2">
    <source>
        <dbReference type="ARBA" id="ARBA00023315"/>
    </source>
</evidence>
<dbReference type="Gene3D" id="3.40.630.30">
    <property type="match status" value="1"/>
</dbReference>
<comment type="similarity">
    <text evidence="3">Belongs to the acetyltransferase family. RimJ subfamily.</text>
</comment>
<dbReference type="GO" id="GO:0005737">
    <property type="term" value="C:cytoplasm"/>
    <property type="evidence" value="ECO:0007669"/>
    <property type="project" value="TreeGrafter"/>
</dbReference>
<keyword evidence="2" id="KW-0012">Acyltransferase</keyword>
<dbReference type="PANTHER" id="PTHR43792">
    <property type="entry name" value="GNAT FAMILY, PUTATIVE (AFU_ORTHOLOGUE AFUA_3G00765)-RELATED-RELATED"/>
    <property type="match status" value="1"/>
</dbReference>
<reference evidence="5 6" key="1">
    <citation type="submission" date="2016-10" db="EMBL/GenBank/DDBJ databases">
        <title>Chromobacterium muskegensis sp. nov., an insecticidal bacterium isolated from Sphagnum bogs.</title>
        <authorList>
            <person name="Sparks M.E."/>
            <person name="Blackburn M.B."/>
            <person name="Gundersen-Rindal D.E."/>
            <person name="Mitchell A."/>
            <person name="Farrar R."/>
            <person name="Kuhar D."/>
        </authorList>
    </citation>
    <scope>NUCLEOTIDE SEQUENCE [LARGE SCALE GENOMIC DNA]</scope>
    <source>
        <strain evidence="5 6">21-1</strain>
    </source>
</reference>
<dbReference type="PROSITE" id="PS51186">
    <property type="entry name" value="GNAT"/>
    <property type="match status" value="1"/>
</dbReference>
<organism evidence="5 6">
    <name type="scientific">Chromobacterium vaccinii</name>
    <dbReference type="NCBI Taxonomy" id="1108595"/>
    <lineage>
        <taxon>Bacteria</taxon>
        <taxon>Pseudomonadati</taxon>
        <taxon>Pseudomonadota</taxon>
        <taxon>Betaproteobacteria</taxon>
        <taxon>Neisseriales</taxon>
        <taxon>Chromobacteriaceae</taxon>
        <taxon>Chromobacterium</taxon>
    </lineage>
</organism>
<dbReference type="AlphaFoldDB" id="A0A1D9LIQ3"/>
<dbReference type="Pfam" id="PF13302">
    <property type="entry name" value="Acetyltransf_3"/>
    <property type="match status" value="1"/>
</dbReference>
<gene>
    <name evidence="5" type="ORF">BKX93_14600</name>
</gene>
<evidence type="ECO:0000256" key="1">
    <source>
        <dbReference type="ARBA" id="ARBA00022679"/>
    </source>
</evidence>
<dbReference type="EMBL" id="CP017707">
    <property type="protein sequence ID" value="AOZ51103.1"/>
    <property type="molecule type" value="Genomic_DNA"/>
</dbReference>
<feature type="domain" description="N-acetyltransferase" evidence="4">
    <location>
        <begin position="13"/>
        <end position="184"/>
    </location>
</feature>
<dbReference type="PANTHER" id="PTHR43792:SF8">
    <property type="entry name" value="[RIBOSOMAL PROTEIN US5]-ALANINE N-ACETYLTRANSFERASE"/>
    <property type="match status" value="1"/>
</dbReference>
<keyword evidence="1 5" id="KW-0808">Transferase</keyword>
<sequence length="193" mass="21998">MSFDLPILDTPRLRLLPAAPELAAAMLSHWQRNREHFAPWDPKPGPDFFTEGYWTKQLAQRAQAWREGREARYALTWLEAPERIIGTASLSNIVRGVFQACHLGYGIDQNCEGQGLMREALQAVIRLAFDELKLHRIQANYQPQNIRSGALLRRLGFVEEGVAKDYLFINGEWRDHALTSLRNPDFDASALLA</sequence>
<dbReference type="STRING" id="1108595.BKX93_14600"/>
<dbReference type="InterPro" id="IPR051531">
    <property type="entry name" value="N-acetyltransferase"/>
</dbReference>
<evidence type="ECO:0000313" key="6">
    <source>
        <dbReference type="Proteomes" id="UP000178776"/>
    </source>
</evidence>
<evidence type="ECO:0000313" key="5">
    <source>
        <dbReference type="EMBL" id="AOZ51103.1"/>
    </source>
</evidence>
<evidence type="ECO:0000259" key="4">
    <source>
        <dbReference type="PROSITE" id="PS51186"/>
    </source>
</evidence>
<name>A0A1D9LIQ3_9NEIS</name>
<dbReference type="Proteomes" id="UP000178776">
    <property type="component" value="Chromosome"/>
</dbReference>
<dbReference type="InterPro" id="IPR016181">
    <property type="entry name" value="Acyl_CoA_acyltransferase"/>
</dbReference>
<dbReference type="KEGG" id="cvc:BKX93_14600"/>